<evidence type="ECO:0000259" key="6">
    <source>
        <dbReference type="Pfam" id="PF00419"/>
    </source>
</evidence>
<protein>
    <recommendedName>
        <fullName evidence="6">Fimbrial-type adhesion domain-containing protein</fullName>
    </recommendedName>
</protein>
<evidence type="ECO:0000256" key="1">
    <source>
        <dbReference type="ARBA" id="ARBA00004561"/>
    </source>
</evidence>
<keyword evidence="4" id="KW-0281">Fimbrium</keyword>
<dbReference type="InterPro" id="IPR000259">
    <property type="entry name" value="Adhesion_dom_fimbrial"/>
</dbReference>
<feature type="chain" id="PRO_5035462222" description="Fimbrial-type adhesion domain-containing protein" evidence="5">
    <location>
        <begin position="32"/>
        <end position="184"/>
    </location>
</feature>
<dbReference type="InterPro" id="IPR008966">
    <property type="entry name" value="Adhesion_dom_sf"/>
</dbReference>
<dbReference type="SUPFAM" id="SSF49401">
    <property type="entry name" value="Bacterial adhesins"/>
    <property type="match status" value="1"/>
</dbReference>
<evidence type="ECO:0000313" key="7">
    <source>
        <dbReference type="EMBL" id="MBK4715073.1"/>
    </source>
</evidence>
<keyword evidence="3 5" id="KW-0732">Signal</keyword>
<feature type="signal peptide" evidence="5">
    <location>
        <begin position="1"/>
        <end position="31"/>
    </location>
</feature>
<gene>
    <name evidence="7" type="ORF">JJB97_06970</name>
</gene>
<dbReference type="PANTHER" id="PTHR33420">
    <property type="entry name" value="FIMBRIAL SUBUNIT ELFA-RELATED"/>
    <property type="match status" value="1"/>
</dbReference>
<evidence type="ECO:0000256" key="2">
    <source>
        <dbReference type="ARBA" id="ARBA00006671"/>
    </source>
</evidence>
<comment type="caution">
    <text evidence="7">The sequence shown here is derived from an EMBL/GenBank/DDBJ whole genome shotgun (WGS) entry which is preliminary data.</text>
</comment>
<accession>A0A8K0V191</accession>
<feature type="domain" description="Fimbrial-type adhesion" evidence="6">
    <location>
        <begin position="44"/>
        <end position="183"/>
    </location>
</feature>
<dbReference type="Proteomes" id="UP000659047">
    <property type="component" value="Unassembled WGS sequence"/>
</dbReference>
<dbReference type="Pfam" id="PF00419">
    <property type="entry name" value="Fimbrial"/>
    <property type="match status" value="1"/>
</dbReference>
<dbReference type="InterPro" id="IPR036937">
    <property type="entry name" value="Adhesion_dom_fimbrial_sf"/>
</dbReference>
<comment type="subcellular location">
    <subcellularLocation>
        <location evidence="1">Fimbrium</location>
    </subcellularLocation>
</comment>
<dbReference type="AlphaFoldDB" id="A0A8K0V191"/>
<dbReference type="Gene3D" id="2.60.40.1090">
    <property type="entry name" value="Fimbrial-type adhesion domain"/>
    <property type="match status" value="1"/>
</dbReference>
<name>A0A8K0V191_9ENTR</name>
<dbReference type="GO" id="GO:0009289">
    <property type="term" value="C:pilus"/>
    <property type="evidence" value="ECO:0007669"/>
    <property type="project" value="UniProtKB-SubCell"/>
</dbReference>
<evidence type="ECO:0000256" key="3">
    <source>
        <dbReference type="ARBA" id="ARBA00022729"/>
    </source>
</evidence>
<dbReference type="InterPro" id="IPR050263">
    <property type="entry name" value="Bact_Fimbrial_Adh_Pro"/>
</dbReference>
<comment type="similarity">
    <text evidence="2">Belongs to the fimbrial protein family.</text>
</comment>
<dbReference type="PANTHER" id="PTHR33420:SF3">
    <property type="entry name" value="FIMBRIAL SUBUNIT ELFA"/>
    <property type="match status" value="1"/>
</dbReference>
<evidence type="ECO:0000256" key="5">
    <source>
        <dbReference type="SAM" id="SignalP"/>
    </source>
</evidence>
<evidence type="ECO:0000313" key="8">
    <source>
        <dbReference type="Proteomes" id="UP000659047"/>
    </source>
</evidence>
<dbReference type="EMBL" id="JAEPBH010000014">
    <property type="protein sequence ID" value="MBK4715073.1"/>
    <property type="molecule type" value="Genomic_DNA"/>
</dbReference>
<keyword evidence="8" id="KW-1185">Reference proteome</keyword>
<proteinExistence type="inferred from homology"/>
<reference evidence="7" key="1">
    <citation type="submission" date="2021-01" db="EMBL/GenBank/DDBJ databases">
        <title>Intestinitalea alba gen. nov., sp. nov., a novel genus of the family Enterobacteriaceae, isolated from the gut of the plastic-eating mealworm Tenebrio molitor L.</title>
        <authorList>
            <person name="Yang Y."/>
        </authorList>
    </citation>
    <scope>NUCLEOTIDE SEQUENCE</scope>
    <source>
        <strain evidence="7">BIT-L3</strain>
    </source>
</reference>
<dbReference type="GO" id="GO:0043709">
    <property type="term" value="P:cell adhesion involved in single-species biofilm formation"/>
    <property type="evidence" value="ECO:0007669"/>
    <property type="project" value="TreeGrafter"/>
</dbReference>
<dbReference type="RefSeq" id="WP_238713294.1">
    <property type="nucleotide sequence ID" value="NZ_JAEPBH010000014.1"/>
</dbReference>
<organism evidence="7 8">
    <name type="scientific">Tenebrionibacter intestinalis</name>
    <dbReference type="NCBI Taxonomy" id="2799638"/>
    <lineage>
        <taxon>Bacteria</taxon>
        <taxon>Pseudomonadati</taxon>
        <taxon>Pseudomonadota</taxon>
        <taxon>Gammaproteobacteria</taxon>
        <taxon>Enterobacterales</taxon>
        <taxon>Enterobacteriaceae</taxon>
        <taxon>Tenebrionibacter/Tenebrionicola group</taxon>
        <taxon>Tenebrionibacter</taxon>
    </lineage>
</organism>
<evidence type="ECO:0000256" key="4">
    <source>
        <dbReference type="ARBA" id="ARBA00023263"/>
    </source>
</evidence>
<sequence length="184" mass="18603">MLTKQKTGAARLAAGIFFALSGLLGGHTAGAATPSSTATVTFHVVVLAGTCATLPGDTTLPLGEVSDLKFKGKGTVVAQKKFSVQLQDCDESVNAVAFSVEPTDADKDDPTAFPNAGSAGAGVGIKVASGDVALDPAGINTVSVEPSEDRIATLPLEVSMVQTSDIRPHGGDVQSVFTLNISYA</sequence>